<reference evidence="8" key="1">
    <citation type="journal article" date="2010" name="Science">
        <title>Plasticity of animal genome architecture unmasked by rapid evolution of a pelagic tunicate.</title>
        <authorList>
            <person name="Denoeud F."/>
            <person name="Henriet S."/>
            <person name="Mungpakdee S."/>
            <person name="Aury J.M."/>
            <person name="Da Silva C."/>
            <person name="Brinkmann H."/>
            <person name="Mikhaleva J."/>
            <person name="Olsen L.C."/>
            <person name="Jubin C."/>
            <person name="Canestro C."/>
            <person name="Bouquet J.M."/>
            <person name="Danks G."/>
            <person name="Poulain J."/>
            <person name="Campsteijn C."/>
            <person name="Adamski M."/>
            <person name="Cross I."/>
            <person name="Yadetie F."/>
            <person name="Muffato M."/>
            <person name="Louis A."/>
            <person name="Butcher S."/>
            <person name="Tsagkogeorga G."/>
            <person name="Konrad A."/>
            <person name="Singh S."/>
            <person name="Jensen M.F."/>
            <person name="Cong E.H."/>
            <person name="Eikeseth-Otteraa H."/>
            <person name="Noel B."/>
            <person name="Anthouard V."/>
            <person name="Porcel B.M."/>
            <person name="Kachouri-Lafond R."/>
            <person name="Nishino A."/>
            <person name="Ugolini M."/>
            <person name="Chourrout P."/>
            <person name="Nishida H."/>
            <person name="Aasland R."/>
            <person name="Huzurbazar S."/>
            <person name="Westhof E."/>
            <person name="Delsuc F."/>
            <person name="Lehrach H."/>
            <person name="Reinhardt R."/>
            <person name="Weissenbach J."/>
            <person name="Roy S.W."/>
            <person name="Artiguenave F."/>
            <person name="Postlethwait J.H."/>
            <person name="Manak J.R."/>
            <person name="Thompson E.M."/>
            <person name="Jaillon O."/>
            <person name="Du Pasquier L."/>
            <person name="Boudinot P."/>
            <person name="Liberles D.A."/>
            <person name="Volff J.N."/>
            <person name="Philippe H."/>
            <person name="Lenhard B."/>
            <person name="Roest Crollius H."/>
            <person name="Wincker P."/>
            <person name="Chourrout D."/>
        </authorList>
    </citation>
    <scope>NUCLEOTIDE SEQUENCE [LARGE SCALE GENOMIC DNA]</scope>
</reference>
<feature type="DNA-binding region" description="Homeobox" evidence="5">
    <location>
        <begin position="224"/>
        <end position="286"/>
    </location>
</feature>
<keyword evidence="4 5" id="KW-0539">Nucleus</keyword>
<evidence type="ECO:0000256" key="5">
    <source>
        <dbReference type="PROSITE-ProRule" id="PRU00108"/>
    </source>
</evidence>
<sequence length="409" mass="43310">MLQSSDPSSIQTLKPIHQIPTSHTSTSPLSNVSQTVCSSAGPSPTVSSSISGLSVSSGLSPWTHHPVMIEGVVGSMSHHDQIDLNLHSLTPLEHIEHTKLEPVSENNRLGVFTSDASEYPSTVGDIDGIATLHATSPSLLSTPSLAQSMTSHPPISSSNLSTLEPSPSISSLATTTPPPTSSSTLVTHSSSNSRKRDSTSDSHDVSSSSSKRVKKEDKDDKKPQPKKRGIFPKQATNILRAWLFQNLTHPYPSEEQKKNLSQQTGLTILQVNNWFINARRRIVQPMIDSSNRAMAPYTSGSYPSPDPYGPGMGVFPHPMHPGLHGFGGGMGAGMGLPHHALPSMHPPPMPPISRDGGMTNMFSAFGSGQLPNHHSMLGGGGGLHGIGNPHGYASIPTLPQDLTSLSNSC</sequence>
<dbReference type="EMBL" id="FN654582">
    <property type="protein sequence ID" value="CBY35079.1"/>
    <property type="molecule type" value="Genomic_DNA"/>
</dbReference>
<feature type="compositionally biased region" description="Low complexity" evidence="6">
    <location>
        <begin position="38"/>
        <end position="50"/>
    </location>
</feature>
<dbReference type="Pfam" id="PF05920">
    <property type="entry name" value="Homeobox_KN"/>
    <property type="match status" value="1"/>
</dbReference>
<comment type="similarity">
    <text evidence="1">Belongs to the TALE/MEIS homeobox family.</text>
</comment>
<dbReference type="SMART" id="SM00389">
    <property type="entry name" value="HOX"/>
    <property type="match status" value="1"/>
</dbReference>
<dbReference type="InterPro" id="IPR009057">
    <property type="entry name" value="Homeodomain-like_sf"/>
</dbReference>
<evidence type="ECO:0000256" key="6">
    <source>
        <dbReference type="SAM" id="MobiDB-lite"/>
    </source>
</evidence>
<feature type="compositionally biased region" description="Basic and acidic residues" evidence="6">
    <location>
        <begin position="214"/>
        <end position="223"/>
    </location>
</feature>
<evidence type="ECO:0000256" key="2">
    <source>
        <dbReference type="ARBA" id="ARBA00023125"/>
    </source>
</evidence>
<dbReference type="InterPro" id="IPR050224">
    <property type="entry name" value="TALE_homeobox"/>
</dbReference>
<dbReference type="PANTHER" id="PTHR11850">
    <property type="entry name" value="HOMEOBOX PROTEIN TRANSCRIPTION FACTORS"/>
    <property type="match status" value="1"/>
</dbReference>
<evidence type="ECO:0000256" key="1">
    <source>
        <dbReference type="ARBA" id="ARBA00009661"/>
    </source>
</evidence>
<dbReference type="GO" id="GO:0005634">
    <property type="term" value="C:nucleus"/>
    <property type="evidence" value="ECO:0007669"/>
    <property type="project" value="UniProtKB-SubCell"/>
</dbReference>
<proteinExistence type="inferred from homology"/>
<dbReference type="InterPro" id="IPR001356">
    <property type="entry name" value="HD"/>
</dbReference>
<feature type="compositionally biased region" description="Polar residues" evidence="6">
    <location>
        <begin position="1"/>
        <end position="12"/>
    </location>
</feature>
<feature type="compositionally biased region" description="Basic and acidic residues" evidence="6">
    <location>
        <begin position="194"/>
        <end position="204"/>
    </location>
</feature>
<dbReference type="GO" id="GO:0006355">
    <property type="term" value="P:regulation of DNA-templated transcription"/>
    <property type="evidence" value="ECO:0007669"/>
    <property type="project" value="InterPro"/>
</dbReference>
<dbReference type="FunFam" id="1.10.10.60:FF:000004">
    <property type="entry name" value="Meis2 homeobox isoform 2c"/>
    <property type="match status" value="1"/>
</dbReference>
<dbReference type="Gene3D" id="1.10.10.60">
    <property type="entry name" value="Homeodomain-like"/>
    <property type="match status" value="1"/>
</dbReference>
<dbReference type="SUPFAM" id="SSF46689">
    <property type="entry name" value="Homeodomain-like"/>
    <property type="match status" value="1"/>
</dbReference>
<dbReference type="GO" id="GO:0003677">
    <property type="term" value="F:DNA binding"/>
    <property type="evidence" value="ECO:0007669"/>
    <property type="project" value="UniProtKB-UniRule"/>
</dbReference>
<name>E4YHV9_OIKDI</name>
<protein>
    <recommendedName>
        <fullName evidence="7">Homeobox domain-containing protein</fullName>
    </recommendedName>
</protein>
<dbReference type="Proteomes" id="UP000011014">
    <property type="component" value="Unassembled WGS sequence"/>
</dbReference>
<feature type="region of interest" description="Disordered" evidence="6">
    <location>
        <begin position="1"/>
        <end position="50"/>
    </location>
</feature>
<feature type="compositionally biased region" description="Polar residues" evidence="6">
    <location>
        <begin position="147"/>
        <end position="164"/>
    </location>
</feature>
<evidence type="ECO:0000256" key="4">
    <source>
        <dbReference type="ARBA" id="ARBA00023242"/>
    </source>
</evidence>
<evidence type="ECO:0000256" key="3">
    <source>
        <dbReference type="ARBA" id="ARBA00023155"/>
    </source>
</evidence>
<dbReference type="CDD" id="cd00086">
    <property type="entry name" value="homeodomain"/>
    <property type="match status" value="1"/>
</dbReference>
<feature type="domain" description="Homeobox" evidence="7">
    <location>
        <begin position="222"/>
        <end position="285"/>
    </location>
</feature>
<dbReference type="PROSITE" id="PS50071">
    <property type="entry name" value="HOMEOBOX_2"/>
    <property type="match status" value="1"/>
</dbReference>
<keyword evidence="2 5" id="KW-0238">DNA-binding</keyword>
<feature type="compositionally biased region" description="Low complexity" evidence="6">
    <location>
        <begin position="165"/>
        <end position="192"/>
    </location>
</feature>
<gene>
    <name evidence="8" type="ORF">GSOID_T00026869001</name>
</gene>
<evidence type="ECO:0000313" key="8">
    <source>
        <dbReference type="EMBL" id="CBY35079.1"/>
    </source>
</evidence>
<evidence type="ECO:0000259" key="7">
    <source>
        <dbReference type="PROSITE" id="PS50071"/>
    </source>
</evidence>
<comment type="subcellular location">
    <subcellularLocation>
        <location evidence="5">Nucleus</location>
    </subcellularLocation>
</comment>
<feature type="compositionally biased region" description="Polar residues" evidence="6">
    <location>
        <begin position="19"/>
        <end position="37"/>
    </location>
</feature>
<feature type="region of interest" description="Disordered" evidence="6">
    <location>
        <begin position="143"/>
        <end position="232"/>
    </location>
</feature>
<accession>E4YHV9</accession>
<dbReference type="AlphaFoldDB" id="E4YHV9"/>
<dbReference type="InterPro" id="IPR008422">
    <property type="entry name" value="KN_HD"/>
</dbReference>
<organism evidence="8">
    <name type="scientific">Oikopleura dioica</name>
    <name type="common">Tunicate</name>
    <dbReference type="NCBI Taxonomy" id="34765"/>
    <lineage>
        <taxon>Eukaryota</taxon>
        <taxon>Metazoa</taxon>
        <taxon>Chordata</taxon>
        <taxon>Tunicata</taxon>
        <taxon>Appendicularia</taxon>
        <taxon>Copelata</taxon>
        <taxon>Oikopleuridae</taxon>
        <taxon>Oikopleura</taxon>
    </lineage>
</organism>
<keyword evidence="3 5" id="KW-0371">Homeobox</keyword>